<dbReference type="Proteomes" id="UP000014174">
    <property type="component" value="Unassembled WGS sequence"/>
</dbReference>
<feature type="transmembrane region" description="Helical" evidence="1">
    <location>
        <begin position="35"/>
        <end position="60"/>
    </location>
</feature>
<dbReference type="OrthoDB" id="1049592at2"/>
<protein>
    <recommendedName>
        <fullName evidence="4">DUF2892 domain-containing protein</fullName>
    </recommendedName>
</protein>
<reference evidence="2 3" key="1">
    <citation type="journal article" date="2013" name="Genome Announc.">
        <title>Draft Genome Sequence of Arcticibacter svalbardensis Strain MN12-7T, a Member of the Family Sphingobacteriaceae Isolated from an Arctic Soil Sample.</title>
        <authorList>
            <person name="Shivaji S."/>
            <person name="Ara S."/>
            <person name="Prasad S."/>
            <person name="Manasa B.P."/>
            <person name="Begum Z."/>
            <person name="Singh A."/>
            <person name="Kumar Pinnaka A."/>
        </authorList>
    </citation>
    <scope>NUCLEOTIDE SEQUENCE [LARGE SCALE GENOMIC DNA]</scope>
    <source>
        <strain evidence="2 3">MN12-7</strain>
    </source>
</reference>
<organism evidence="2 3">
    <name type="scientific">Arcticibacter svalbardensis MN12-7</name>
    <dbReference type="NCBI Taxonomy" id="1150600"/>
    <lineage>
        <taxon>Bacteria</taxon>
        <taxon>Pseudomonadati</taxon>
        <taxon>Bacteroidota</taxon>
        <taxon>Sphingobacteriia</taxon>
        <taxon>Sphingobacteriales</taxon>
        <taxon>Sphingobacteriaceae</taxon>
        <taxon>Arcticibacter</taxon>
    </lineage>
</organism>
<evidence type="ECO:0008006" key="4">
    <source>
        <dbReference type="Google" id="ProtNLM"/>
    </source>
</evidence>
<sequence>MKQTILTNWTFSRGFRLIIGIGIIVQAILSRDLAFSLVGLLFSSLAVFNVGCCGSGGCAVPTKNFTPSKKDSNYEEVV</sequence>
<dbReference type="RefSeq" id="WP_016196709.1">
    <property type="nucleotide sequence ID" value="NZ_AQPN01000116.1"/>
</dbReference>
<accession>R9GNH9</accession>
<keyword evidence="1" id="KW-0812">Transmembrane</keyword>
<comment type="caution">
    <text evidence="2">The sequence shown here is derived from an EMBL/GenBank/DDBJ whole genome shotgun (WGS) entry which is preliminary data.</text>
</comment>
<dbReference type="EMBL" id="AQPN01000116">
    <property type="protein sequence ID" value="EOR93402.1"/>
    <property type="molecule type" value="Genomic_DNA"/>
</dbReference>
<keyword evidence="1" id="KW-1133">Transmembrane helix</keyword>
<feature type="transmembrane region" description="Helical" evidence="1">
    <location>
        <begin position="12"/>
        <end position="29"/>
    </location>
</feature>
<proteinExistence type="predicted"/>
<evidence type="ECO:0000313" key="3">
    <source>
        <dbReference type="Proteomes" id="UP000014174"/>
    </source>
</evidence>
<evidence type="ECO:0000313" key="2">
    <source>
        <dbReference type="EMBL" id="EOR93402.1"/>
    </source>
</evidence>
<evidence type="ECO:0000256" key="1">
    <source>
        <dbReference type="SAM" id="Phobius"/>
    </source>
</evidence>
<name>R9GNH9_9SPHI</name>
<dbReference type="eggNOG" id="ENOG50330PR">
    <property type="taxonomic scope" value="Bacteria"/>
</dbReference>
<keyword evidence="1" id="KW-0472">Membrane</keyword>
<gene>
    <name evidence="2" type="ORF">ADIARSV_3481</name>
</gene>
<keyword evidence="3" id="KW-1185">Reference proteome</keyword>
<dbReference type="STRING" id="1150600.ADIARSV_3481"/>
<dbReference type="AlphaFoldDB" id="R9GNH9"/>